<feature type="compositionally biased region" description="Polar residues" evidence="1">
    <location>
        <begin position="167"/>
        <end position="183"/>
    </location>
</feature>
<feature type="region of interest" description="Disordered" evidence="1">
    <location>
        <begin position="159"/>
        <end position="185"/>
    </location>
</feature>
<dbReference type="PROSITE" id="PS50234">
    <property type="entry name" value="VWFA"/>
    <property type="match status" value="1"/>
</dbReference>
<feature type="region of interest" description="Disordered" evidence="1">
    <location>
        <begin position="1"/>
        <end position="45"/>
    </location>
</feature>
<evidence type="ECO:0000256" key="1">
    <source>
        <dbReference type="SAM" id="MobiDB-lite"/>
    </source>
</evidence>
<dbReference type="InterPro" id="IPR002035">
    <property type="entry name" value="VWF_A"/>
</dbReference>
<dbReference type="Proteomes" id="UP000664521">
    <property type="component" value="Unassembled WGS sequence"/>
</dbReference>
<evidence type="ECO:0000259" key="2">
    <source>
        <dbReference type="PROSITE" id="PS50234"/>
    </source>
</evidence>
<evidence type="ECO:0000313" key="4">
    <source>
        <dbReference type="Proteomes" id="UP000664521"/>
    </source>
</evidence>
<name>A0A8H3IS19_9LECA</name>
<dbReference type="OrthoDB" id="428577at2759"/>
<dbReference type="PANTHER" id="PTHR34706:SF1">
    <property type="entry name" value="VWFA DOMAIN-CONTAINING PROTEIN"/>
    <property type="match status" value="1"/>
</dbReference>
<sequence length="1735" mass="194720">MIIGEAEADFVKNSRGSQSFEITHPDSGHTTTSESALEPPEPPGNFLRLNFDPPRPPMSQPKTVPQPLFNHGGSPISNGYPHLTLQGQMRYEHPAYEQTHLVEDELHNNWEPTLSGTRRVSASPHRHPSHYSHKEPRSHVQLQGEAEESIYNPLVGATGGAHRLSNHENQNLPIPGLSPTTPERNLRAHYGDLRMQPDPAHEPAQGSLQHQKPLPVWKVEDALKWKHAKKDPKNYERIRIPDDKENLEKLKGRDHVFLIDNASSMTPYWSKARELLGLLSYLVKRADPDGVDLHFTSSSKNYYQIKSTTKVLEIFDQNKPRSQGLCDMSSGLSLIVNKYQKTLTKMHAPRSIFGKIRSQETRPLSIYTFTDGFWQPKCDVAHVIRSLVKTLNEENLLKQQAGIEFIRFGNSQDGKKWLNDLDNLMLSHSVDMDIVDTEPADGNVLKMLLGSIMPWYDDEPPMNELPTSPSSSSPPRKHHSSEPRDSLNLSVAACVSAVCSAYRDGADILQSIRAKEKVRGGAGQGVFEYPTTTQELELSLNRGEAVVRSQYERDYKHFGGVFANGDEIAIDALKDIIIVLQGQLIANLKKGTYDDFIAMQDVSDSSQDKAILILMQLQQRILHKGELEDVVKLPLYPACYPENRVLPDKLSSTSNLALKYRNQGRWNEAEEMQIGVLDGKQEESGVEHANTFPNGYKQNSVLQYQGKYKEAELKDPQDLRIRDVNPAKNETVGDGYSDDDSELSDLASVQSLQSEGNSSSTSIQNQHFSEIVEHLADLLLEDIVLKPMYEDAIAKFGRERFHKHHDQLLKTFFKDIRSETQNTVQLSAVRSLRSRDRRHKITLLIQTASEPSNVYKQQAMAILRDQKPDRKQLLDNYLGGNTSMPPLEQDDDSDDEGASSDGSDDSSLGQDDGEKYPYLKPLETFFTKSNAFAHLKANLGFLLRPPVNLSEALKSRDLRVVQRFLNKNFDTAATSDYAWLRELDEAGYSLSEIAELLLENISDSPWIHFTPRVRTESSLRTNFHIPDCAHQTNLSTEPPSVLYSDQLPSYPFPLRTDVCRLVQELCGIGGVVPFSKDMSTWDGRVTFEEQSSVSVITYATDSAVTPQSRNDLVVRISNVLTNFCTAAAAVQSAGLCCDSFTVLLRKEDCLELRRLDFCHALTMSSNINLALQNKDTEAAIQRCLQSSEYILGELRMPIANTTSGAGLHYCALAAQFLCSAFLSYVQAHVGSIGPFFLDKPLQKMALLGNQCELGDFAIYAGLVELTCFAEMTQQPVFAFSSRATSQEAGLGSRTSRYDVLTSPEDCLDTWGPGYFVHNKAYPSNIHAIAMGGGFVSLVDKENSRFHWAKGQLSESASWATFEMHTPMRVGTGVNVNGNCCLDEAVYRQSSFSALEPLGTHEVFWETQGRQAGVQGGQYLVGTYCQTWRKVPGITLKQRSLEQSDWRLVDFLDQSWGLQVSFCTGVARRVSLRELVLDLFPIFVNPLEENTWQELENVHNIRHAFTQGDLFAWLRILSSDLQRYVLTLVRTILEQLQYTGLDCQKNTLVIAWPQKGDIGRGVKIPCKAETYWAQVIADAPDCATFAYVTPRCLETNHIKCQGNLRTWQNASKMLITEMSPSGLNGQPLDATNANINTLPVAPVTTTAMSRTQWVLEDRKTYHIKKLDSLLRVKVERPSSASNDVAHLVVMTSSIPQGLWKRFLLKGEEKRHHWIRERQALGDQAELVIVRASLFRT</sequence>
<accession>A0A8H3IS19</accession>
<feature type="region of interest" description="Disordered" evidence="1">
    <location>
        <begin position="459"/>
        <end position="484"/>
    </location>
</feature>
<evidence type="ECO:0000313" key="3">
    <source>
        <dbReference type="EMBL" id="CAF9923889.1"/>
    </source>
</evidence>
<feature type="region of interest" description="Disordered" evidence="1">
    <location>
        <begin position="873"/>
        <end position="913"/>
    </location>
</feature>
<protein>
    <recommendedName>
        <fullName evidence="2">VWFA domain-containing protein</fullName>
    </recommendedName>
</protein>
<dbReference type="InterPro" id="IPR011990">
    <property type="entry name" value="TPR-like_helical_dom_sf"/>
</dbReference>
<dbReference type="PANTHER" id="PTHR34706">
    <property type="entry name" value="SLR1338 PROTEIN"/>
    <property type="match status" value="1"/>
</dbReference>
<gene>
    <name evidence="3" type="ORF">HETSPECPRED_005450</name>
</gene>
<proteinExistence type="predicted"/>
<reference evidence="3" key="1">
    <citation type="submission" date="2021-03" db="EMBL/GenBank/DDBJ databases">
        <authorList>
            <person name="Tagirdzhanova G."/>
        </authorList>
    </citation>
    <scope>NUCLEOTIDE SEQUENCE</scope>
</reference>
<comment type="caution">
    <text evidence="3">The sequence shown here is derived from an EMBL/GenBank/DDBJ whole genome shotgun (WGS) entry which is preliminary data.</text>
</comment>
<feature type="compositionally biased region" description="Acidic residues" evidence="1">
    <location>
        <begin position="888"/>
        <end position="904"/>
    </location>
</feature>
<keyword evidence="4" id="KW-1185">Reference proteome</keyword>
<feature type="domain" description="VWFA" evidence="2">
    <location>
        <begin position="254"/>
        <end position="452"/>
    </location>
</feature>
<organism evidence="3 4">
    <name type="scientific">Heterodermia speciosa</name>
    <dbReference type="NCBI Taxonomy" id="116794"/>
    <lineage>
        <taxon>Eukaryota</taxon>
        <taxon>Fungi</taxon>
        <taxon>Dikarya</taxon>
        <taxon>Ascomycota</taxon>
        <taxon>Pezizomycotina</taxon>
        <taxon>Lecanoromycetes</taxon>
        <taxon>OSLEUM clade</taxon>
        <taxon>Lecanoromycetidae</taxon>
        <taxon>Caliciales</taxon>
        <taxon>Physciaceae</taxon>
        <taxon>Heterodermia</taxon>
    </lineage>
</organism>
<dbReference type="Gene3D" id="1.25.40.10">
    <property type="entry name" value="Tetratricopeptide repeat domain"/>
    <property type="match status" value="1"/>
</dbReference>
<feature type="region of interest" description="Disordered" evidence="1">
    <location>
        <begin position="116"/>
        <end position="136"/>
    </location>
</feature>
<dbReference type="EMBL" id="CAJPDS010000034">
    <property type="protein sequence ID" value="CAF9923889.1"/>
    <property type="molecule type" value="Genomic_DNA"/>
</dbReference>